<keyword evidence="5 7" id="KW-0472">Membrane</keyword>
<keyword evidence="11" id="KW-1185">Reference proteome</keyword>
<keyword evidence="8" id="KW-0732">Signal</keyword>
<evidence type="ECO:0000313" key="10">
    <source>
        <dbReference type="EMBL" id="MCP9199420.1"/>
    </source>
</evidence>
<dbReference type="PANTHER" id="PTHR30069:SF36">
    <property type="entry name" value="BLL6948 PROTEIN"/>
    <property type="match status" value="1"/>
</dbReference>
<evidence type="ECO:0000256" key="5">
    <source>
        <dbReference type="ARBA" id="ARBA00023136"/>
    </source>
</evidence>
<dbReference type="SUPFAM" id="SSF56935">
    <property type="entry name" value="Porins"/>
    <property type="match status" value="1"/>
</dbReference>
<protein>
    <submittedName>
        <fullName evidence="10">TonB-dependent receptor</fullName>
    </submittedName>
</protein>
<dbReference type="InterPro" id="IPR036942">
    <property type="entry name" value="Beta-barrel_TonB_sf"/>
</dbReference>
<dbReference type="GO" id="GO:0015344">
    <property type="term" value="F:siderophore uptake transmembrane transporter activity"/>
    <property type="evidence" value="ECO:0007669"/>
    <property type="project" value="TreeGrafter"/>
</dbReference>
<dbReference type="GO" id="GO:0009279">
    <property type="term" value="C:cell outer membrane"/>
    <property type="evidence" value="ECO:0007669"/>
    <property type="project" value="UniProtKB-SubCell"/>
</dbReference>
<keyword evidence="2 7" id="KW-0813">Transport</keyword>
<evidence type="ECO:0000256" key="1">
    <source>
        <dbReference type="ARBA" id="ARBA00004571"/>
    </source>
</evidence>
<dbReference type="EMBL" id="JANCNS010000001">
    <property type="protein sequence ID" value="MCP9199420.1"/>
    <property type="molecule type" value="Genomic_DNA"/>
</dbReference>
<dbReference type="InterPro" id="IPR039426">
    <property type="entry name" value="TonB-dep_rcpt-like"/>
</dbReference>
<evidence type="ECO:0000256" key="8">
    <source>
        <dbReference type="SAM" id="SignalP"/>
    </source>
</evidence>
<keyword evidence="4 7" id="KW-0812">Transmembrane</keyword>
<feature type="domain" description="TonB-dependent receptor plug" evidence="9">
    <location>
        <begin position="113"/>
        <end position="218"/>
    </location>
</feature>
<comment type="subcellular location">
    <subcellularLocation>
        <location evidence="1 7">Cell outer membrane</location>
        <topology evidence="1 7">Multi-pass membrane protein</topology>
    </subcellularLocation>
</comment>
<evidence type="ECO:0000259" key="9">
    <source>
        <dbReference type="Pfam" id="PF07715"/>
    </source>
</evidence>
<evidence type="ECO:0000256" key="7">
    <source>
        <dbReference type="PROSITE-ProRule" id="PRU01360"/>
    </source>
</evidence>
<gene>
    <name evidence="10" type="ORF">MKO06_05850</name>
</gene>
<dbReference type="AlphaFoldDB" id="A0A9X2I403"/>
<dbReference type="InterPro" id="IPR037066">
    <property type="entry name" value="Plug_dom_sf"/>
</dbReference>
<dbReference type="GO" id="GO:0044718">
    <property type="term" value="P:siderophore transmembrane transport"/>
    <property type="evidence" value="ECO:0007669"/>
    <property type="project" value="TreeGrafter"/>
</dbReference>
<evidence type="ECO:0000256" key="6">
    <source>
        <dbReference type="ARBA" id="ARBA00023237"/>
    </source>
</evidence>
<evidence type="ECO:0000256" key="3">
    <source>
        <dbReference type="ARBA" id="ARBA00022452"/>
    </source>
</evidence>
<accession>A0A9X2I403</accession>
<keyword evidence="6 7" id="KW-0998">Cell outer membrane</keyword>
<sequence>MKRILNILILFCGIGFAQTQSFQGKITDTLGNPLEDVAVYDSSSGFHTHTNSMGEFNLKNVAPGDVISISFLGYERLEYTITNEDPGRLKIFELRESSMSLEQIVLSGKRNPLSEITSIDLQTNPVKSSQEILRKVPGLIIGQHAGGGKAEQIFLRGFDIDHGTDISLSVDGLPVNMVSHAHGQGYSDLHFLIPETIKNIEFGKGPYYAESGNFTTAGFVDFRTKDRLDENLVSLELGDFNSKRLVGMLNVLERENSNAYIASSLNLFDGPFESPQNFNRFNIMGKYNLDRPGDQELKVSLSHFQSKWDASGQIPQRAVDDGTISRFGAIDDTEGGNTSRTNLLLNHTEFLSASKKLKTRAYYSHYDFELYSNFTFFLEDPVNGDQIKQKEDRNLLGAETVFVNEETNLPFEMDYSAGIGFRYDDSNENELSRTKNRDELLERLAYGNIDETNLYGFLNTNFNFGKLLVNPALRLDYFNFDYENLITETYDNRSEDKLILSPKLNFSYTASNQLQLYLKSGIGFHSNDTRVVVARNGEEILPAAYGTDLGLVFKPNSRWILNTVAWILYLDQEFVYVGDAAIVEPSGKTRRLGFDLGARWQAANWLYLFSDLNYTYARSTEEASGEDYIPLAPEFTSSGGIAMENLSGFSGALNYRYINDRPANEDFSITAEGYFVADLNLNYRFNNIEFGIIIENLFDTEWNETQFATESRLRNEVLPVEEIHFTPGTPFFARGKVSFFF</sequence>
<dbReference type="InterPro" id="IPR012910">
    <property type="entry name" value="Plug_dom"/>
</dbReference>
<dbReference type="Gene3D" id="2.40.170.20">
    <property type="entry name" value="TonB-dependent receptor, beta-barrel domain"/>
    <property type="match status" value="1"/>
</dbReference>
<evidence type="ECO:0000313" key="11">
    <source>
        <dbReference type="Proteomes" id="UP001155280"/>
    </source>
</evidence>
<dbReference type="RefSeq" id="WP_241549718.1">
    <property type="nucleotide sequence ID" value="NZ_JANCNS010000001.1"/>
</dbReference>
<reference evidence="10" key="1">
    <citation type="submission" date="2022-07" db="EMBL/GenBank/DDBJ databases">
        <title>Gramela sediminis sp. nov., isolated from deep-sea sediment of the Indian Ocean.</title>
        <authorList>
            <person name="Shi H."/>
        </authorList>
    </citation>
    <scope>NUCLEOTIDE SEQUENCE</scope>
    <source>
        <strain evidence="10">GC03-9</strain>
    </source>
</reference>
<comment type="caution">
    <text evidence="10">The sequence shown here is derived from an EMBL/GenBank/DDBJ whole genome shotgun (WGS) entry which is preliminary data.</text>
</comment>
<comment type="similarity">
    <text evidence="7">Belongs to the TonB-dependent receptor family.</text>
</comment>
<dbReference type="SUPFAM" id="SSF49464">
    <property type="entry name" value="Carboxypeptidase regulatory domain-like"/>
    <property type="match status" value="1"/>
</dbReference>
<feature type="signal peptide" evidence="8">
    <location>
        <begin position="1"/>
        <end position="17"/>
    </location>
</feature>
<proteinExistence type="inferred from homology"/>
<dbReference type="PROSITE" id="PS52016">
    <property type="entry name" value="TONB_DEPENDENT_REC_3"/>
    <property type="match status" value="1"/>
</dbReference>
<keyword evidence="10" id="KW-0675">Receptor</keyword>
<dbReference type="PANTHER" id="PTHR30069">
    <property type="entry name" value="TONB-DEPENDENT OUTER MEMBRANE RECEPTOR"/>
    <property type="match status" value="1"/>
</dbReference>
<dbReference type="Pfam" id="PF13715">
    <property type="entry name" value="CarbopepD_reg_2"/>
    <property type="match status" value="1"/>
</dbReference>
<dbReference type="Gene3D" id="2.170.130.10">
    <property type="entry name" value="TonB-dependent receptor, plug domain"/>
    <property type="match status" value="1"/>
</dbReference>
<feature type="chain" id="PRO_5040831007" evidence="8">
    <location>
        <begin position="18"/>
        <end position="741"/>
    </location>
</feature>
<keyword evidence="3 7" id="KW-1134">Transmembrane beta strand</keyword>
<dbReference type="Pfam" id="PF07715">
    <property type="entry name" value="Plug"/>
    <property type="match status" value="1"/>
</dbReference>
<organism evidence="10 11">
    <name type="scientific">Christiangramia oceanisediminis</name>
    <dbReference type="NCBI Taxonomy" id="2920386"/>
    <lineage>
        <taxon>Bacteria</taxon>
        <taxon>Pseudomonadati</taxon>
        <taxon>Bacteroidota</taxon>
        <taxon>Flavobacteriia</taxon>
        <taxon>Flavobacteriales</taxon>
        <taxon>Flavobacteriaceae</taxon>
        <taxon>Christiangramia</taxon>
    </lineage>
</organism>
<dbReference type="Proteomes" id="UP001155280">
    <property type="component" value="Unassembled WGS sequence"/>
</dbReference>
<evidence type="ECO:0000256" key="2">
    <source>
        <dbReference type="ARBA" id="ARBA00022448"/>
    </source>
</evidence>
<dbReference type="InterPro" id="IPR008969">
    <property type="entry name" value="CarboxyPept-like_regulatory"/>
</dbReference>
<evidence type="ECO:0000256" key="4">
    <source>
        <dbReference type="ARBA" id="ARBA00022692"/>
    </source>
</evidence>
<name>A0A9X2I403_9FLAO</name>